<dbReference type="RefSeq" id="WP_029055264.1">
    <property type="nucleotide sequence ID" value="NZ_CP015108.1"/>
</dbReference>
<dbReference type="Pfam" id="PF14183">
    <property type="entry name" value="YwpF"/>
    <property type="match status" value="1"/>
</dbReference>
<name>A0ABM6JXC8_SPOUR</name>
<protein>
    <recommendedName>
        <fullName evidence="3">YwpF-like protein</fullName>
    </recommendedName>
</protein>
<reference evidence="1 2" key="1">
    <citation type="submission" date="2016-04" db="EMBL/GenBank/DDBJ databases">
        <title>Comparative Genomics and Epigenetics of Sporosarcina ureae.</title>
        <authorList>
            <person name="Oliver A.S."/>
            <person name="Cooper K.K."/>
        </authorList>
    </citation>
    <scope>NUCLEOTIDE SEQUENCE [LARGE SCALE GENOMIC DNA]</scope>
    <source>
        <strain evidence="1 2">S204</strain>
    </source>
</reference>
<proteinExistence type="predicted"/>
<dbReference type="InterPro" id="IPR025573">
    <property type="entry name" value="YwpF"/>
</dbReference>
<accession>A0ABM6JXC8</accession>
<organism evidence="1 2">
    <name type="scientific">Sporosarcina ureae</name>
    <dbReference type="NCBI Taxonomy" id="1571"/>
    <lineage>
        <taxon>Bacteria</taxon>
        <taxon>Bacillati</taxon>
        <taxon>Bacillota</taxon>
        <taxon>Bacilli</taxon>
        <taxon>Bacillales</taxon>
        <taxon>Caryophanaceae</taxon>
        <taxon>Sporosarcina</taxon>
    </lineage>
</organism>
<sequence>MKTFKMISVEVIQESGVLAFPLFDGIIINQENSHRLWVLELFIDAKHKDIMEKWKVEETLLTVRVVISYPGNEPASFDVAVENWRQIGDRISVLMKGRLKRVRSKYPEHLLEELLDEGLEGDALLEQFQTAMWDRPKLKRDMENDEMTKL</sequence>
<evidence type="ECO:0000313" key="2">
    <source>
        <dbReference type="Proteomes" id="UP000192486"/>
    </source>
</evidence>
<dbReference type="Proteomes" id="UP000192486">
    <property type="component" value="Chromosome"/>
</dbReference>
<evidence type="ECO:0000313" key="1">
    <source>
        <dbReference type="EMBL" id="ARF14877.1"/>
    </source>
</evidence>
<evidence type="ECO:0008006" key="3">
    <source>
        <dbReference type="Google" id="ProtNLM"/>
    </source>
</evidence>
<keyword evidence="2" id="KW-1185">Reference proteome</keyword>
<dbReference type="EMBL" id="CP015108">
    <property type="protein sequence ID" value="ARF14877.1"/>
    <property type="molecule type" value="Genomic_DNA"/>
</dbReference>
<gene>
    <name evidence="1" type="ORF">SporoS204_12375</name>
</gene>